<protein>
    <recommendedName>
        <fullName evidence="2">alpha-L-fucosidase</fullName>
        <ecNumber evidence="2">3.2.1.51</ecNumber>
    </recommendedName>
</protein>
<dbReference type="EMBL" id="AMQN01014767">
    <property type="status" value="NOT_ANNOTATED_CDS"/>
    <property type="molecule type" value="Genomic_DNA"/>
</dbReference>
<feature type="domain" description="Glycoside hydrolase family 29 N-terminal" evidence="6">
    <location>
        <begin position="6"/>
        <end position="89"/>
    </location>
</feature>
<evidence type="ECO:0000256" key="4">
    <source>
        <dbReference type="ARBA" id="ARBA00022801"/>
    </source>
</evidence>
<evidence type="ECO:0000256" key="3">
    <source>
        <dbReference type="ARBA" id="ARBA00022729"/>
    </source>
</evidence>
<evidence type="ECO:0000256" key="5">
    <source>
        <dbReference type="ARBA" id="ARBA00023295"/>
    </source>
</evidence>
<dbReference type="Gene3D" id="3.20.20.80">
    <property type="entry name" value="Glycosidases"/>
    <property type="match status" value="1"/>
</dbReference>
<dbReference type="GO" id="GO:0004560">
    <property type="term" value="F:alpha-L-fucosidase activity"/>
    <property type="evidence" value="ECO:0007669"/>
    <property type="project" value="UniProtKB-EC"/>
</dbReference>
<gene>
    <name evidence="7" type="ORF">CAPTEDRAFT_130974</name>
</gene>
<dbReference type="HOGENOM" id="CLU_140743_0_0_1"/>
<keyword evidence="3" id="KW-0732">Signal</keyword>
<sequence length="90" mass="10770">MITGQVRYGPTWPSLDTSPLPKWYNEAKVGIFIHCVLFSVPSFKSEWFWYRWINDKNPTYIDFMKKNYELAFTYGGFANHFTAEFYDPNH</sequence>
<dbReference type="Proteomes" id="UP000014760">
    <property type="component" value="Unassembled WGS sequence"/>
</dbReference>
<dbReference type="PANTHER" id="PTHR10030:SF37">
    <property type="entry name" value="ALPHA-L-FUCOSIDASE-RELATED"/>
    <property type="match status" value="1"/>
</dbReference>
<reference evidence="8" key="3">
    <citation type="submission" date="2015-06" db="UniProtKB">
        <authorList>
            <consortium name="EnsemblMetazoa"/>
        </authorList>
    </citation>
    <scope>IDENTIFICATION</scope>
</reference>
<dbReference type="SUPFAM" id="SSF51445">
    <property type="entry name" value="(Trans)glycosidases"/>
    <property type="match status" value="1"/>
</dbReference>
<dbReference type="GO" id="GO:0016139">
    <property type="term" value="P:glycoside catabolic process"/>
    <property type="evidence" value="ECO:0007669"/>
    <property type="project" value="TreeGrafter"/>
</dbReference>
<evidence type="ECO:0000313" key="7">
    <source>
        <dbReference type="EMBL" id="ELT89630.1"/>
    </source>
</evidence>
<name>R7T7P5_CAPTE</name>
<evidence type="ECO:0000256" key="1">
    <source>
        <dbReference type="ARBA" id="ARBA00007951"/>
    </source>
</evidence>
<dbReference type="GO" id="GO:0005764">
    <property type="term" value="C:lysosome"/>
    <property type="evidence" value="ECO:0007669"/>
    <property type="project" value="TreeGrafter"/>
</dbReference>
<dbReference type="InterPro" id="IPR000933">
    <property type="entry name" value="Glyco_hydro_29"/>
</dbReference>
<proteinExistence type="inferred from homology"/>
<dbReference type="EC" id="3.2.1.51" evidence="2"/>
<evidence type="ECO:0000256" key="2">
    <source>
        <dbReference type="ARBA" id="ARBA00012662"/>
    </source>
</evidence>
<accession>R7T7P5</accession>
<evidence type="ECO:0000259" key="6">
    <source>
        <dbReference type="Pfam" id="PF01120"/>
    </source>
</evidence>
<evidence type="ECO:0000313" key="8">
    <source>
        <dbReference type="EnsemblMetazoa" id="CapteP130974"/>
    </source>
</evidence>
<dbReference type="OMA" id="FGILLHW"/>
<dbReference type="AlphaFoldDB" id="R7T7P5"/>
<keyword evidence="4" id="KW-0378">Hydrolase</keyword>
<evidence type="ECO:0000313" key="9">
    <source>
        <dbReference type="Proteomes" id="UP000014760"/>
    </source>
</evidence>
<reference evidence="9" key="1">
    <citation type="submission" date="2012-12" db="EMBL/GenBank/DDBJ databases">
        <authorList>
            <person name="Hellsten U."/>
            <person name="Grimwood J."/>
            <person name="Chapman J.A."/>
            <person name="Shapiro H."/>
            <person name="Aerts A."/>
            <person name="Otillar R.P."/>
            <person name="Terry A.Y."/>
            <person name="Boore J.L."/>
            <person name="Simakov O."/>
            <person name="Marletaz F."/>
            <person name="Cho S.-J."/>
            <person name="Edsinger-Gonzales E."/>
            <person name="Havlak P."/>
            <person name="Kuo D.-H."/>
            <person name="Larsson T."/>
            <person name="Lv J."/>
            <person name="Arendt D."/>
            <person name="Savage R."/>
            <person name="Osoegawa K."/>
            <person name="de Jong P."/>
            <person name="Lindberg D.R."/>
            <person name="Seaver E.C."/>
            <person name="Weisblat D.A."/>
            <person name="Putnam N.H."/>
            <person name="Grigoriev I.V."/>
            <person name="Rokhsar D.S."/>
        </authorList>
    </citation>
    <scope>NUCLEOTIDE SEQUENCE</scope>
    <source>
        <strain evidence="9">I ESC-2004</strain>
    </source>
</reference>
<dbReference type="STRING" id="283909.R7T7P5"/>
<keyword evidence="9" id="KW-1185">Reference proteome</keyword>
<dbReference type="PANTHER" id="PTHR10030">
    <property type="entry name" value="ALPHA-L-FUCOSIDASE"/>
    <property type="match status" value="1"/>
</dbReference>
<comment type="similarity">
    <text evidence="1">Belongs to the glycosyl hydrolase 29 family.</text>
</comment>
<dbReference type="OrthoDB" id="6039950at2759"/>
<dbReference type="EMBL" id="KB311259">
    <property type="protein sequence ID" value="ELT89630.1"/>
    <property type="molecule type" value="Genomic_DNA"/>
</dbReference>
<organism evidence="7">
    <name type="scientific">Capitella teleta</name>
    <name type="common">Polychaete worm</name>
    <dbReference type="NCBI Taxonomy" id="283909"/>
    <lineage>
        <taxon>Eukaryota</taxon>
        <taxon>Metazoa</taxon>
        <taxon>Spiralia</taxon>
        <taxon>Lophotrochozoa</taxon>
        <taxon>Annelida</taxon>
        <taxon>Polychaeta</taxon>
        <taxon>Sedentaria</taxon>
        <taxon>Scolecida</taxon>
        <taxon>Capitellidae</taxon>
        <taxon>Capitella</taxon>
    </lineage>
</organism>
<dbReference type="GO" id="GO:0006004">
    <property type="term" value="P:fucose metabolic process"/>
    <property type="evidence" value="ECO:0007669"/>
    <property type="project" value="TreeGrafter"/>
</dbReference>
<keyword evidence="5" id="KW-0326">Glycosidase</keyword>
<dbReference type="InterPro" id="IPR057739">
    <property type="entry name" value="Glyco_hydro_29_N"/>
</dbReference>
<reference evidence="7 9" key="2">
    <citation type="journal article" date="2013" name="Nature">
        <title>Insights into bilaterian evolution from three spiralian genomes.</title>
        <authorList>
            <person name="Simakov O."/>
            <person name="Marletaz F."/>
            <person name="Cho S.J."/>
            <person name="Edsinger-Gonzales E."/>
            <person name="Havlak P."/>
            <person name="Hellsten U."/>
            <person name="Kuo D.H."/>
            <person name="Larsson T."/>
            <person name="Lv J."/>
            <person name="Arendt D."/>
            <person name="Savage R."/>
            <person name="Osoegawa K."/>
            <person name="de Jong P."/>
            <person name="Grimwood J."/>
            <person name="Chapman J.A."/>
            <person name="Shapiro H."/>
            <person name="Aerts A."/>
            <person name="Otillar R.P."/>
            <person name="Terry A.Y."/>
            <person name="Boore J.L."/>
            <person name="Grigoriev I.V."/>
            <person name="Lindberg D.R."/>
            <person name="Seaver E.C."/>
            <person name="Weisblat D.A."/>
            <person name="Putnam N.H."/>
            <person name="Rokhsar D.S."/>
        </authorList>
    </citation>
    <scope>NUCLEOTIDE SEQUENCE</scope>
    <source>
        <strain evidence="7 9">I ESC-2004</strain>
    </source>
</reference>
<dbReference type="EnsemblMetazoa" id="CapteT130974">
    <property type="protein sequence ID" value="CapteP130974"/>
    <property type="gene ID" value="CapteG130974"/>
</dbReference>
<dbReference type="Pfam" id="PF01120">
    <property type="entry name" value="Alpha_L_fucos"/>
    <property type="match status" value="1"/>
</dbReference>
<dbReference type="InterPro" id="IPR017853">
    <property type="entry name" value="GH"/>
</dbReference>